<dbReference type="GO" id="GO:0004499">
    <property type="term" value="F:N,N-dimethylaniline monooxygenase activity"/>
    <property type="evidence" value="ECO:0007669"/>
    <property type="project" value="InterPro"/>
</dbReference>
<dbReference type="InterPro" id="IPR000960">
    <property type="entry name" value="Flavin_mOase"/>
</dbReference>
<dbReference type="InterPro" id="IPR036188">
    <property type="entry name" value="FAD/NAD-bd_sf"/>
</dbReference>
<dbReference type="PRINTS" id="PR00370">
    <property type="entry name" value="FMOXYGENASE"/>
</dbReference>
<reference evidence="6" key="1">
    <citation type="journal article" date="2012" name="Proc. Natl. Acad. Sci. U.S.A.">
        <title>Antigenic diversity is generated by distinct evolutionary mechanisms in African trypanosome species.</title>
        <authorList>
            <person name="Jackson A.P."/>
            <person name="Berry A."/>
            <person name="Aslett M."/>
            <person name="Allison H.C."/>
            <person name="Burton P."/>
            <person name="Vavrova-Anderson J."/>
            <person name="Brown R."/>
            <person name="Browne H."/>
            <person name="Corton N."/>
            <person name="Hauser H."/>
            <person name="Gamble J."/>
            <person name="Gilderthorp R."/>
            <person name="Marcello L."/>
            <person name="McQuillan J."/>
            <person name="Otto T.D."/>
            <person name="Quail M.A."/>
            <person name="Sanders M.J."/>
            <person name="van Tonder A."/>
            <person name="Ginger M.L."/>
            <person name="Field M.C."/>
            <person name="Barry J.D."/>
            <person name="Hertz-Fowler C."/>
            <person name="Berriman M."/>
        </authorList>
    </citation>
    <scope>NUCLEOTIDE SEQUENCE</scope>
    <source>
        <strain evidence="6">Y486</strain>
    </source>
</reference>
<dbReference type="Gene3D" id="3.50.50.60">
    <property type="entry name" value="FAD/NAD(P)-binding domain"/>
    <property type="match status" value="2"/>
</dbReference>
<evidence type="ECO:0000256" key="4">
    <source>
        <dbReference type="ARBA" id="ARBA00022857"/>
    </source>
</evidence>
<keyword evidence="2" id="KW-0285">Flavoprotein</keyword>
<dbReference type="InterPro" id="IPR050346">
    <property type="entry name" value="FMO-like"/>
</dbReference>
<evidence type="ECO:0000256" key="1">
    <source>
        <dbReference type="ARBA" id="ARBA00009183"/>
    </source>
</evidence>
<dbReference type="SUPFAM" id="SSF51905">
    <property type="entry name" value="FAD/NAD(P)-binding domain"/>
    <property type="match status" value="1"/>
</dbReference>
<proteinExistence type="inferred from homology"/>
<evidence type="ECO:0000256" key="5">
    <source>
        <dbReference type="ARBA" id="ARBA00023002"/>
    </source>
</evidence>
<organism evidence="6">
    <name type="scientific">Trypanosoma vivax (strain Y486)</name>
    <dbReference type="NCBI Taxonomy" id="1055687"/>
    <lineage>
        <taxon>Eukaryota</taxon>
        <taxon>Discoba</taxon>
        <taxon>Euglenozoa</taxon>
        <taxon>Kinetoplastea</taxon>
        <taxon>Metakinetoplastina</taxon>
        <taxon>Trypanosomatida</taxon>
        <taxon>Trypanosomatidae</taxon>
        <taxon>Trypanosoma</taxon>
        <taxon>Duttonella</taxon>
    </lineage>
</organism>
<evidence type="ECO:0000256" key="2">
    <source>
        <dbReference type="ARBA" id="ARBA00022630"/>
    </source>
</evidence>
<gene>
    <name evidence="6" type="ORF">TVY486_0501020</name>
</gene>
<sequence>MAASVALRRSGMLVTCFDVAADPGGIWCSDTRSAFSTRGYTSPIHPTLRCSLPKDLLAFSDMRFDYTVPQFPHHTSMRRYLELYAEKKGIRSLTRFNTKVQSARYNASSNLWHLITVNVVNGDVYEWSFDKVRVCTDQTHEPRYPSGELKRSGADVFHCSCSGTDVGHCEHEGEGYAVGVRGHTSGMRDVASAAVQLLTRFPGWRNDTKRGNQIVSRWLRLRSNVLLGSIPEVGAPLGCDGKGILFLERPPNSAECTSNAGAFTAENPPQSNGIFIDNVDAVVCATGYNVRYPFLHCELREVLEESPLLLPQQVPDGPGTCAENLSNDVVEAKMTLATKPRPIDCRGLYLGTLFAHNPTIAFVGMQKGLLPPFLLFEAQAKFIAYAFTNRLSLPSDTALLLARQSKLLERDPLLRHLYSSHGLGIYSSIYFNVLHEELQVGSRDTYTSCIMERQRWLLTTGLLRLVHKFRSLAPLKRKQQHVLFSNDV</sequence>
<keyword evidence="4" id="KW-0521">NADP</keyword>
<dbReference type="PANTHER" id="PTHR23023">
    <property type="entry name" value="DIMETHYLANILINE MONOOXYGENASE"/>
    <property type="match status" value="1"/>
</dbReference>
<evidence type="ECO:0000256" key="3">
    <source>
        <dbReference type="ARBA" id="ARBA00022827"/>
    </source>
</evidence>
<keyword evidence="5" id="KW-0560">Oxidoreductase</keyword>
<evidence type="ECO:0008006" key="7">
    <source>
        <dbReference type="Google" id="ProtNLM"/>
    </source>
</evidence>
<dbReference type="GO" id="GO:0050660">
    <property type="term" value="F:flavin adenine dinucleotide binding"/>
    <property type="evidence" value="ECO:0007669"/>
    <property type="project" value="InterPro"/>
</dbReference>
<protein>
    <recommendedName>
        <fullName evidence="7">Flavin-containing monooxygenase</fullName>
    </recommendedName>
</protein>
<dbReference type="VEuPathDB" id="TriTrypDB:TvY486_0501020"/>
<evidence type="ECO:0000313" key="6">
    <source>
        <dbReference type="EMBL" id="CCC47893.1"/>
    </source>
</evidence>
<keyword evidence="3" id="KW-0274">FAD</keyword>
<dbReference type="InterPro" id="IPR020946">
    <property type="entry name" value="Flavin_mOase-like"/>
</dbReference>
<dbReference type="AlphaFoldDB" id="G0TVC7"/>
<comment type="similarity">
    <text evidence="1">Belongs to the FMO family.</text>
</comment>
<dbReference type="EMBL" id="HE573021">
    <property type="protein sequence ID" value="CCC47893.1"/>
    <property type="molecule type" value="Genomic_DNA"/>
</dbReference>
<dbReference type="GO" id="GO:0050661">
    <property type="term" value="F:NADP binding"/>
    <property type="evidence" value="ECO:0007669"/>
    <property type="project" value="InterPro"/>
</dbReference>
<dbReference type="Pfam" id="PF00743">
    <property type="entry name" value="FMO-like"/>
    <property type="match status" value="1"/>
</dbReference>
<accession>G0TVC7</accession>
<name>G0TVC7_TRYVY</name>